<evidence type="ECO:0000259" key="9">
    <source>
        <dbReference type="PROSITE" id="PS50928"/>
    </source>
</evidence>
<evidence type="ECO:0000256" key="2">
    <source>
        <dbReference type="ARBA" id="ARBA00022448"/>
    </source>
</evidence>
<keyword evidence="11" id="KW-1185">Reference proteome</keyword>
<feature type="transmembrane region" description="Helical" evidence="7">
    <location>
        <begin position="34"/>
        <end position="54"/>
    </location>
</feature>
<evidence type="ECO:0000256" key="8">
    <source>
        <dbReference type="SAM" id="MobiDB-lite"/>
    </source>
</evidence>
<dbReference type="Proteomes" id="UP000558997">
    <property type="component" value="Unassembled WGS sequence"/>
</dbReference>
<evidence type="ECO:0000256" key="3">
    <source>
        <dbReference type="ARBA" id="ARBA00022475"/>
    </source>
</evidence>
<accession>A0A841DTL7</accession>
<protein>
    <submittedName>
        <fullName evidence="10">Multiple sugar transport system permease protein</fullName>
    </submittedName>
</protein>
<feature type="transmembrane region" description="Helical" evidence="7">
    <location>
        <begin position="265"/>
        <end position="286"/>
    </location>
</feature>
<dbReference type="PROSITE" id="PS50928">
    <property type="entry name" value="ABC_TM1"/>
    <property type="match status" value="1"/>
</dbReference>
<keyword evidence="5 7" id="KW-1133">Transmembrane helix</keyword>
<evidence type="ECO:0000256" key="6">
    <source>
        <dbReference type="ARBA" id="ARBA00023136"/>
    </source>
</evidence>
<dbReference type="PANTHER" id="PTHR43744:SF12">
    <property type="entry name" value="ABC TRANSPORTER PERMEASE PROTEIN MG189-RELATED"/>
    <property type="match status" value="1"/>
</dbReference>
<dbReference type="SUPFAM" id="SSF161098">
    <property type="entry name" value="MetI-like"/>
    <property type="match status" value="1"/>
</dbReference>
<keyword evidence="2 7" id="KW-0813">Transport</keyword>
<dbReference type="Pfam" id="PF00528">
    <property type="entry name" value="BPD_transp_1"/>
    <property type="match status" value="1"/>
</dbReference>
<sequence length="300" mass="32303">MTIAAEAVRPKPAKRSGPPAPKAVGRKGLGRFRLADLGSGLIVLYCLVPFYWMIVSALRKPSDQFATTLFPAPISFENMKAAFSARNGFGRALLNSLIVAGTTTVITLAIGITTAYVIARVQFRFKNVVLAVIIATSMFPGVTLLIPLLKLFVGLDWINTYQALIVPSLSFGLPLTVFNLTAFFKQLPAELEDAAQVDGCSQWQGFRSVILPLAMPGIFTSGIITFIAAWNEFIIALSLTNEKSMRTAPVITALFTGQYKFDQPFGTQMAAGVAVTVPLVIGALLFQRRIVDGLTAGALK</sequence>
<comment type="subcellular location">
    <subcellularLocation>
        <location evidence="1 7">Cell membrane</location>
        <topology evidence="1 7">Multi-pass membrane protein</topology>
    </subcellularLocation>
</comment>
<gene>
    <name evidence="10" type="ORF">HDA44_003411</name>
</gene>
<comment type="caution">
    <text evidence="10">The sequence shown here is derived from an EMBL/GenBank/DDBJ whole genome shotgun (WGS) entry which is preliminary data.</text>
</comment>
<dbReference type="EMBL" id="JACHNF010000001">
    <property type="protein sequence ID" value="MBB5980070.1"/>
    <property type="molecule type" value="Genomic_DNA"/>
</dbReference>
<dbReference type="InterPro" id="IPR035906">
    <property type="entry name" value="MetI-like_sf"/>
</dbReference>
<evidence type="ECO:0000256" key="5">
    <source>
        <dbReference type="ARBA" id="ARBA00022989"/>
    </source>
</evidence>
<comment type="similarity">
    <text evidence="7">Belongs to the binding-protein-dependent transport system permease family.</text>
</comment>
<evidence type="ECO:0000256" key="4">
    <source>
        <dbReference type="ARBA" id="ARBA00022692"/>
    </source>
</evidence>
<evidence type="ECO:0000313" key="10">
    <source>
        <dbReference type="EMBL" id="MBB5980070.1"/>
    </source>
</evidence>
<keyword evidence="10" id="KW-0762">Sugar transport</keyword>
<dbReference type="CDD" id="cd06261">
    <property type="entry name" value="TM_PBP2"/>
    <property type="match status" value="1"/>
</dbReference>
<dbReference type="PANTHER" id="PTHR43744">
    <property type="entry name" value="ABC TRANSPORTER PERMEASE PROTEIN MG189-RELATED-RELATED"/>
    <property type="match status" value="1"/>
</dbReference>
<dbReference type="AlphaFoldDB" id="A0A841DTL7"/>
<feature type="transmembrane region" description="Helical" evidence="7">
    <location>
        <begin position="161"/>
        <end position="184"/>
    </location>
</feature>
<feature type="transmembrane region" description="Helical" evidence="7">
    <location>
        <begin position="97"/>
        <end position="119"/>
    </location>
</feature>
<dbReference type="GO" id="GO:0005886">
    <property type="term" value="C:plasma membrane"/>
    <property type="evidence" value="ECO:0007669"/>
    <property type="project" value="UniProtKB-SubCell"/>
</dbReference>
<organism evidence="10 11">
    <name type="scientific">Kribbella solani</name>
    <dbReference type="NCBI Taxonomy" id="236067"/>
    <lineage>
        <taxon>Bacteria</taxon>
        <taxon>Bacillati</taxon>
        <taxon>Actinomycetota</taxon>
        <taxon>Actinomycetes</taxon>
        <taxon>Propionibacteriales</taxon>
        <taxon>Kribbellaceae</taxon>
        <taxon>Kribbella</taxon>
    </lineage>
</organism>
<dbReference type="RefSeq" id="WP_184835524.1">
    <property type="nucleotide sequence ID" value="NZ_BAAAVN010000007.1"/>
</dbReference>
<feature type="transmembrane region" description="Helical" evidence="7">
    <location>
        <begin position="128"/>
        <end position="149"/>
    </location>
</feature>
<reference evidence="10 11" key="1">
    <citation type="submission" date="2020-08" db="EMBL/GenBank/DDBJ databases">
        <title>Sequencing the genomes of 1000 actinobacteria strains.</title>
        <authorList>
            <person name="Klenk H.-P."/>
        </authorList>
    </citation>
    <scope>NUCLEOTIDE SEQUENCE [LARGE SCALE GENOMIC DNA]</scope>
    <source>
        <strain evidence="10 11">DSM 17294</strain>
    </source>
</reference>
<evidence type="ECO:0000256" key="1">
    <source>
        <dbReference type="ARBA" id="ARBA00004651"/>
    </source>
</evidence>
<dbReference type="InterPro" id="IPR000515">
    <property type="entry name" value="MetI-like"/>
</dbReference>
<evidence type="ECO:0000256" key="7">
    <source>
        <dbReference type="RuleBase" id="RU363032"/>
    </source>
</evidence>
<keyword evidence="6 7" id="KW-0472">Membrane</keyword>
<dbReference type="Gene3D" id="1.10.3720.10">
    <property type="entry name" value="MetI-like"/>
    <property type="match status" value="1"/>
</dbReference>
<keyword evidence="4 7" id="KW-0812">Transmembrane</keyword>
<feature type="transmembrane region" description="Helical" evidence="7">
    <location>
        <begin position="205"/>
        <end position="230"/>
    </location>
</feature>
<feature type="region of interest" description="Disordered" evidence="8">
    <location>
        <begin position="1"/>
        <end position="22"/>
    </location>
</feature>
<dbReference type="GO" id="GO:0055085">
    <property type="term" value="P:transmembrane transport"/>
    <property type="evidence" value="ECO:0007669"/>
    <property type="project" value="InterPro"/>
</dbReference>
<feature type="domain" description="ABC transmembrane type-1" evidence="9">
    <location>
        <begin position="93"/>
        <end position="286"/>
    </location>
</feature>
<keyword evidence="3" id="KW-1003">Cell membrane</keyword>
<evidence type="ECO:0000313" key="11">
    <source>
        <dbReference type="Proteomes" id="UP000558997"/>
    </source>
</evidence>
<proteinExistence type="inferred from homology"/>
<name>A0A841DTL7_9ACTN</name>